<dbReference type="InterPro" id="IPR001647">
    <property type="entry name" value="HTH_TetR"/>
</dbReference>
<dbReference type="PATRIC" id="fig|572479.3.peg.1846"/>
<dbReference type="STRING" id="572479.Hprae_1813"/>
<sequence>MADRKQEIIEAGIEIFAAKGYYNTHISDIVEVVGIAKGTFYLYFNSKKDLFITLIKRFETIFSALFDSEMLNYADQDLKSVFIQILKKVFNLYKNNENLSIIILREAVAVNHKFSHEFRAMEAKRLQRLKNLYQFLVAGNYLSSEIDFDYFACVFLGIMEV</sequence>
<reference evidence="4 5" key="2">
    <citation type="journal article" date="2011" name="Stand. Genomic Sci.">
        <title>Complete genome sequence of the extremely halophilic Halanaerobium praevalens type strain (GSL).</title>
        <authorList>
            <person name="Ivanova N."/>
            <person name="Sikorski J."/>
            <person name="Chertkov O."/>
            <person name="Nolan M."/>
            <person name="Lucas S."/>
            <person name="Hammon N."/>
            <person name="Deshpande S."/>
            <person name="Cheng J.F."/>
            <person name="Tapia R."/>
            <person name="Han C."/>
            <person name="Goodwin L."/>
            <person name="Pitluck S."/>
            <person name="Huntemann M."/>
            <person name="Liolios K."/>
            <person name="Pagani I."/>
            <person name="Mavromatis K."/>
            <person name="Ovchinikova G."/>
            <person name="Pati A."/>
            <person name="Chen A."/>
            <person name="Palaniappan K."/>
            <person name="Land M."/>
            <person name="Hauser L."/>
            <person name="Brambilla E.M."/>
            <person name="Kannan K.P."/>
            <person name="Rohde M."/>
            <person name="Tindall B.J."/>
            <person name="Goker M."/>
            <person name="Detter J.C."/>
            <person name="Woyke T."/>
            <person name="Bristow J."/>
            <person name="Eisen J.A."/>
            <person name="Markowitz V."/>
            <person name="Hugenholtz P."/>
            <person name="Kyrpides N.C."/>
            <person name="Klenk H.P."/>
            <person name="Lapidus A."/>
        </authorList>
    </citation>
    <scope>NUCLEOTIDE SEQUENCE [LARGE SCALE GENOMIC DNA]</scope>
    <source>
        <strain evidence="5">ATCC 33744 / DSM 2228 / GSL</strain>
    </source>
</reference>
<dbReference type="KEGG" id="hpk:Hprae_1813"/>
<dbReference type="PRINTS" id="PR00455">
    <property type="entry name" value="HTHTETR"/>
</dbReference>
<proteinExistence type="predicted"/>
<dbReference type="EMBL" id="CP002175">
    <property type="protein sequence ID" value="ADO77938.1"/>
    <property type="molecule type" value="Genomic_DNA"/>
</dbReference>
<dbReference type="OrthoDB" id="9812484at2"/>
<dbReference type="SUPFAM" id="SSF46689">
    <property type="entry name" value="Homeodomain-like"/>
    <property type="match status" value="1"/>
</dbReference>
<keyword evidence="5" id="KW-1185">Reference proteome</keyword>
<protein>
    <submittedName>
        <fullName evidence="4">Regulatory protein TetR</fullName>
    </submittedName>
</protein>
<dbReference type="PANTHER" id="PTHR43479">
    <property type="entry name" value="ACREF/ENVCD OPERON REPRESSOR-RELATED"/>
    <property type="match status" value="1"/>
</dbReference>
<keyword evidence="1 2" id="KW-0238">DNA-binding</keyword>
<dbReference type="Gene3D" id="1.10.357.10">
    <property type="entry name" value="Tetracycline Repressor, domain 2"/>
    <property type="match status" value="1"/>
</dbReference>
<dbReference type="InterPro" id="IPR050624">
    <property type="entry name" value="HTH-type_Tx_Regulator"/>
</dbReference>
<dbReference type="eggNOG" id="COG1309">
    <property type="taxonomic scope" value="Bacteria"/>
</dbReference>
<evidence type="ECO:0000256" key="1">
    <source>
        <dbReference type="ARBA" id="ARBA00023125"/>
    </source>
</evidence>
<dbReference type="GO" id="GO:0003677">
    <property type="term" value="F:DNA binding"/>
    <property type="evidence" value="ECO:0007669"/>
    <property type="project" value="UniProtKB-UniRule"/>
</dbReference>
<dbReference type="RefSeq" id="WP_014553955.1">
    <property type="nucleotide sequence ID" value="NC_017455.1"/>
</dbReference>
<evidence type="ECO:0000259" key="3">
    <source>
        <dbReference type="PROSITE" id="PS50977"/>
    </source>
</evidence>
<name>E3DQM7_HALPG</name>
<evidence type="ECO:0000313" key="4">
    <source>
        <dbReference type="EMBL" id="ADO77938.1"/>
    </source>
</evidence>
<organism evidence="4 5">
    <name type="scientific">Halanaerobium praevalens (strain ATCC 33744 / DSM 2228 / GSL)</name>
    <dbReference type="NCBI Taxonomy" id="572479"/>
    <lineage>
        <taxon>Bacteria</taxon>
        <taxon>Bacillati</taxon>
        <taxon>Bacillota</taxon>
        <taxon>Clostridia</taxon>
        <taxon>Halanaerobiales</taxon>
        <taxon>Halanaerobiaceae</taxon>
        <taxon>Halanaerobium</taxon>
    </lineage>
</organism>
<dbReference type="AlphaFoldDB" id="E3DQM7"/>
<evidence type="ECO:0000313" key="5">
    <source>
        <dbReference type="Proteomes" id="UP000006866"/>
    </source>
</evidence>
<dbReference type="InterPro" id="IPR009057">
    <property type="entry name" value="Homeodomain-like_sf"/>
</dbReference>
<gene>
    <name evidence="4" type="ordered locus">Hprae_1813</name>
</gene>
<reference evidence="5" key="1">
    <citation type="submission" date="2010-10" db="EMBL/GenBank/DDBJ databases">
        <title>The complete genome of Halanaerobium praevalens DSM 2228.</title>
        <authorList>
            <consortium name="US DOE Joint Genome Institute (JGI-PGF)"/>
            <person name="Lucas S."/>
            <person name="Copeland A."/>
            <person name="Lapidus A."/>
            <person name="Glavina del Rio T."/>
            <person name="Dalin E."/>
            <person name="Tice H."/>
            <person name="Bruce D."/>
            <person name="Goodwin L."/>
            <person name="Pitluck S."/>
            <person name="Kyrpides N."/>
            <person name="Mavromatis K."/>
            <person name="Ivanova N."/>
            <person name="Ovchinnikova G."/>
            <person name="Chertkov O."/>
            <person name="Detter J.C."/>
            <person name="Han C."/>
            <person name="Larimer F."/>
            <person name="Land M."/>
            <person name="Hauser L."/>
            <person name="Markowitz V."/>
            <person name="Cheng J.-F."/>
            <person name="Hugenholtz P."/>
            <person name="Woyke T."/>
            <person name="Wu D."/>
            <person name="Tindall B."/>
            <person name="Pomrenke H.G."/>
            <person name="Brambilla E."/>
            <person name="Klenk H.-P."/>
            <person name="Eisen J.A."/>
        </authorList>
    </citation>
    <scope>NUCLEOTIDE SEQUENCE [LARGE SCALE GENOMIC DNA]</scope>
    <source>
        <strain evidence="5">ATCC 33744 / DSM 2228 / GSL</strain>
    </source>
</reference>
<dbReference type="Proteomes" id="UP000006866">
    <property type="component" value="Chromosome"/>
</dbReference>
<dbReference type="PANTHER" id="PTHR43479:SF11">
    <property type="entry name" value="ACREF_ENVCD OPERON REPRESSOR-RELATED"/>
    <property type="match status" value="1"/>
</dbReference>
<evidence type="ECO:0000256" key="2">
    <source>
        <dbReference type="PROSITE-ProRule" id="PRU00335"/>
    </source>
</evidence>
<dbReference type="Pfam" id="PF00440">
    <property type="entry name" value="TetR_N"/>
    <property type="match status" value="1"/>
</dbReference>
<dbReference type="HOGENOM" id="CLU_069356_12_2_9"/>
<feature type="DNA-binding region" description="H-T-H motif" evidence="2">
    <location>
        <begin position="25"/>
        <end position="44"/>
    </location>
</feature>
<feature type="domain" description="HTH tetR-type" evidence="3">
    <location>
        <begin position="2"/>
        <end position="62"/>
    </location>
</feature>
<accession>E3DQM7</accession>
<dbReference type="PROSITE" id="PS50977">
    <property type="entry name" value="HTH_TETR_2"/>
    <property type="match status" value="1"/>
</dbReference>